<dbReference type="STRING" id="1089305.SAMN05444148_2538"/>
<keyword evidence="1" id="KW-0802">TPR repeat</keyword>
<gene>
    <name evidence="3" type="ORF">SAMN05444148_2538</name>
</gene>
<dbReference type="AlphaFoldDB" id="A0A1M5UN18"/>
<sequence>MKKIITLICAVVISTMSFAQKNEIKAIEKALKNNDFGTAKASVAAAESLLANMDDKTKDKFYFLKAKSLFSNGAIADTDVDAALQAVEDLMTLDEKTGKSKYKSDAISIKSRILESVVQSAYEASRRGQNELAGAKFHRAYTLSPSDTLYLYAAASSYLNAQKYEKSLGYYEQLQDLNYQGVSTQYVATLKETGKEEIFNSKQLRDAAVKSKQYIAPKDKKLPSKQGEILRYMALIYSSQDKADKALELIAQAKKFNPDDMQLVIAEAKAYLASNQNEKIKPLLESANSLIKGDAINLMNFGIFAMEISENEMAKEYFKQAMDADEKLSEPYLNMGALLLDDDKAIVEEMNSLGNSAADNARYDVLRDKRLELYKEAIPFIEKAFELKPDLATGKYLRDLYSAAFMTDKYKEMKQKVADMEASGN</sequence>
<dbReference type="OrthoDB" id="1149028at2"/>
<dbReference type="SUPFAM" id="SSF48452">
    <property type="entry name" value="TPR-like"/>
    <property type="match status" value="1"/>
</dbReference>
<proteinExistence type="predicted"/>
<dbReference type="Gene3D" id="1.25.40.10">
    <property type="entry name" value="Tetratricopeptide repeat domain"/>
    <property type="match status" value="2"/>
</dbReference>
<protein>
    <recommendedName>
        <fullName evidence="5">Tetratricopeptide repeat-containing protein</fullName>
    </recommendedName>
</protein>
<keyword evidence="4" id="KW-1185">Reference proteome</keyword>
<feature type="repeat" description="TPR" evidence="1">
    <location>
        <begin position="227"/>
        <end position="260"/>
    </location>
</feature>
<evidence type="ECO:0008006" key="5">
    <source>
        <dbReference type="Google" id="ProtNLM"/>
    </source>
</evidence>
<dbReference type="InterPro" id="IPR011990">
    <property type="entry name" value="TPR-like_helical_dom_sf"/>
</dbReference>
<dbReference type="SMART" id="SM00028">
    <property type="entry name" value="TPR"/>
    <property type="match status" value="3"/>
</dbReference>
<dbReference type="Proteomes" id="UP000184522">
    <property type="component" value="Unassembled WGS sequence"/>
</dbReference>
<dbReference type="RefSeq" id="WP_073086985.1">
    <property type="nucleotide sequence ID" value="NZ_FQWS01000002.1"/>
</dbReference>
<evidence type="ECO:0000256" key="1">
    <source>
        <dbReference type="PROSITE-ProRule" id="PRU00339"/>
    </source>
</evidence>
<evidence type="ECO:0000256" key="2">
    <source>
        <dbReference type="SAM" id="SignalP"/>
    </source>
</evidence>
<dbReference type="EMBL" id="FQWS01000002">
    <property type="protein sequence ID" value="SHH64347.1"/>
    <property type="molecule type" value="Genomic_DNA"/>
</dbReference>
<keyword evidence="2" id="KW-0732">Signal</keyword>
<reference evidence="4" key="1">
    <citation type="submission" date="2016-11" db="EMBL/GenBank/DDBJ databases">
        <authorList>
            <person name="Varghese N."/>
            <person name="Submissions S."/>
        </authorList>
    </citation>
    <scope>NUCLEOTIDE SEQUENCE [LARGE SCALE GENOMIC DNA]</scope>
    <source>
        <strain evidence="4">DSM 25330</strain>
    </source>
</reference>
<evidence type="ECO:0000313" key="3">
    <source>
        <dbReference type="EMBL" id="SHH64347.1"/>
    </source>
</evidence>
<feature type="signal peptide" evidence="2">
    <location>
        <begin position="1"/>
        <end position="19"/>
    </location>
</feature>
<dbReference type="InterPro" id="IPR019734">
    <property type="entry name" value="TPR_rpt"/>
</dbReference>
<accession>A0A1M5UN18</accession>
<dbReference type="PROSITE" id="PS50005">
    <property type="entry name" value="TPR"/>
    <property type="match status" value="1"/>
</dbReference>
<organism evidence="3 4">
    <name type="scientific">Winogradskyella jejuensis</name>
    <dbReference type="NCBI Taxonomy" id="1089305"/>
    <lineage>
        <taxon>Bacteria</taxon>
        <taxon>Pseudomonadati</taxon>
        <taxon>Bacteroidota</taxon>
        <taxon>Flavobacteriia</taxon>
        <taxon>Flavobacteriales</taxon>
        <taxon>Flavobacteriaceae</taxon>
        <taxon>Winogradskyella</taxon>
    </lineage>
</organism>
<name>A0A1M5UN18_9FLAO</name>
<evidence type="ECO:0000313" key="4">
    <source>
        <dbReference type="Proteomes" id="UP000184522"/>
    </source>
</evidence>
<feature type="chain" id="PRO_5012816138" description="Tetratricopeptide repeat-containing protein" evidence="2">
    <location>
        <begin position="20"/>
        <end position="425"/>
    </location>
</feature>